<evidence type="ECO:0000313" key="3">
    <source>
        <dbReference type="Proteomes" id="UP000012073"/>
    </source>
</evidence>
<gene>
    <name evidence="2" type="ORF">CHC_T00004688001</name>
</gene>
<keyword evidence="1" id="KW-0812">Transmembrane</keyword>
<keyword evidence="3" id="KW-1185">Reference proteome</keyword>
<keyword evidence="1" id="KW-1133">Transmembrane helix</keyword>
<sequence>MGGVGTFYGLCRMVYFAVQHTPPSERFDMTEEMTTTLGMLAAHARQLHAQGTTRMRLLPKEQRVLQQDGGVNEALLELHELVMPMIARVLARSSGCGEVASVNVSDVGAVRVATLCSKEQGLSLAGEHATMEWCDDVFAESGQKRVIFVLGEFGDYVKSSGVLTLRESLGREPVQTDGEVELETGNLASHGFVLTKTMVAKADDEYDVAHDGEGAGDLITGMAAADLSTGNKSCFSVRQDVRATGALFPEYAEVFCRAASAIEYVNTKAFSVDLPKHAYAERSVSSRIGGDGTRASGETQSGLQVTSLVPSLHARTFGVKRGQCRDLRPRIFGESASWWVPLAAVVGALLTVLLLGFAGIRRQTTLDADLWVDGDAPYIERDAYGRDLGHFDGDIVRVDEVGDEGEDHVVYESPRMRGTAEAKAGGTDTRLETVDGTM</sequence>
<dbReference type="RefSeq" id="XP_005716183.1">
    <property type="nucleotide sequence ID" value="XM_005716126.1"/>
</dbReference>
<accession>R7QE56</accession>
<evidence type="ECO:0000313" key="2">
    <source>
        <dbReference type="EMBL" id="CDF36364.1"/>
    </source>
</evidence>
<dbReference type="AlphaFoldDB" id="R7QE56"/>
<dbReference type="GeneID" id="17323896"/>
<proteinExistence type="predicted"/>
<dbReference type="Gramene" id="CDF36364">
    <property type="protein sequence ID" value="CDF36364"/>
    <property type="gene ID" value="CHC_T00004688001"/>
</dbReference>
<protein>
    <submittedName>
        <fullName evidence="2">Uncharacterized protein</fullName>
    </submittedName>
</protein>
<dbReference type="Proteomes" id="UP000012073">
    <property type="component" value="Unassembled WGS sequence"/>
</dbReference>
<dbReference type="KEGG" id="ccp:CHC_T00004688001"/>
<reference evidence="3" key="1">
    <citation type="journal article" date="2013" name="Proc. Natl. Acad. Sci. U.S.A.">
        <title>Genome structure and metabolic features in the red seaweed Chondrus crispus shed light on evolution of the Archaeplastida.</title>
        <authorList>
            <person name="Collen J."/>
            <person name="Porcel B."/>
            <person name="Carre W."/>
            <person name="Ball S.G."/>
            <person name="Chaparro C."/>
            <person name="Tonon T."/>
            <person name="Barbeyron T."/>
            <person name="Michel G."/>
            <person name="Noel B."/>
            <person name="Valentin K."/>
            <person name="Elias M."/>
            <person name="Artiguenave F."/>
            <person name="Arun A."/>
            <person name="Aury J.M."/>
            <person name="Barbosa-Neto J.F."/>
            <person name="Bothwell J.H."/>
            <person name="Bouget F.Y."/>
            <person name="Brillet L."/>
            <person name="Cabello-Hurtado F."/>
            <person name="Capella-Gutierrez S."/>
            <person name="Charrier B."/>
            <person name="Cladiere L."/>
            <person name="Cock J.M."/>
            <person name="Coelho S.M."/>
            <person name="Colleoni C."/>
            <person name="Czjzek M."/>
            <person name="Da Silva C."/>
            <person name="Delage L."/>
            <person name="Denoeud F."/>
            <person name="Deschamps P."/>
            <person name="Dittami S.M."/>
            <person name="Gabaldon T."/>
            <person name="Gachon C.M."/>
            <person name="Groisillier A."/>
            <person name="Herve C."/>
            <person name="Jabbari K."/>
            <person name="Katinka M."/>
            <person name="Kloareg B."/>
            <person name="Kowalczyk N."/>
            <person name="Labadie K."/>
            <person name="Leblanc C."/>
            <person name="Lopez P.J."/>
            <person name="McLachlan D.H."/>
            <person name="Meslet-Cladiere L."/>
            <person name="Moustafa A."/>
            <person name="Nehr Z."/>
            <person name="Nyvall Collen P."/>
            <person name="Panaud O."/>
            <person name="Partensky F."/>
            <person name="Poulain J."/>
            <person name="Rensing S.A."/>
            <person name="Rousvoal S."/>
            <person name="Samson G."/>
            <person name="Symeonidi A."/>
            <person name="Weissenbach J."/>
            <person name="Zambounis A."/>
            <person name="Wincker P."/>
            <person name="Boyen C."/>
        </authorList>
    </citation>
    <scope>NUCLEOTIDE SEQUENCE [LARGE SCALE GENOMIC DNA]</scope>
    <source>
        <strain evidence="3">cv. Stackhouse</strain>
    </source>
</reference>
<evidence type="ECO:0000256" key="1">
    <source>
        <dbReference type="SAM" id="Phobius"/>
    </source>
</evidence>
<keyword evidence="1" id="KW-0472">Membrane</keyword>
<dbReference type="EMBL" id="HG001774">
    <property type="protein sequence ID" value="CDF36364.1"/>
    <property type="molecule type" value="Genomic_DNA"/>
</dbReference>
<name>R7QE56_CHOCR</name>
<organism evidence="2 3">
    <name type="scientific">Chondrus crispus</name>
    <name type="common">Carrageen Irish moss</name>
    <name type="synonym">Polymorpha crispa</name>
    <dbReference type="NCBI Taxonomy" id="2769"/>
    <lineage>
        <taxon>Eukaryota</taxon>
        <taxon>Rhodophyta</taxon>
        <taxon>Florideophyceae</taxon>
        <taxon>Rhodymeniophycidae</taxon>
        <taxon>Gigartinales</taxon>
        <taxon>Gigartinaceae</taxon>
        <taxon>Chondrus</taxon>
    </lineage>
</organism>
<feature type="transmembrane region" description="Helical" evidence="1">
    <location>
        <begin position="338"/>
        <end position="360"/>
    </location>
</feature>